<evidence type="ECO:0000256" key="2">
    <source>
        <dbReference type="SAM" id="Coils"/>
    </source>
</evidence>
<proteinExistence type="inferred from homology"/>
<reference evidence="5" key="1">
    <citation type="submission" date="2025-08" db="UniProtKB">
        <authorList>
            <consortium name="RefSeq"/>
        </authorList>
    </citation>
    <scope>IDENTIFICATION</scope>
    <source>
        <strain evidence="5">Nigerian</strain>
        <tissue evidence="5">Liver and blood</tissue>
    </source>
</reference>
<dbReference type="PANTHER" id="PTHR11505">
    <property type="entry name" value="L1 TRANSPOSABLE ELEMENT-RELATED"/>
    <property type="match status" value="1"/>
</dbReference>
<dbReference type="Proteomes" id="UP000008143">
    <property type="component" value="Chromosome 8"/>
</dbReference>
<feature type="region of interest" description="Disordered" evidence="3">
    <location>
        <begin position="217"/>
        <end position="262"/>
    </location>
</feature>
<gene>
    <name evidence="6" type="primary">l1td1</name>
    <name evidence="5" type="synonym">LOC116406722</name>
</gene>
<evidence type="ECO:0000313" key="5">
    <source>
        <dbReference type="RefSeq" id="XP_031747289.1"/>
    </source>
</evidence>
<feature type="coiled-coil region" evidence="2">
    <location>
        <begin position="1"/>
        <end position="63"/>
    </location>
</feature>
<comment type="similarity">
    <text evidence="1">Belongs to the transposase 22 family.</text>
</comment>
<evidence type="ECO:0000256" key="1">
    <source>
        <dbReference type="ARBA" id="ARBA00061640"/>
    </source>
</evidence>
<dbReference type="AlphaFoldDB" id="A0A8J1INX9"/>
<dbReference type="InterPro" id="IPR042566">
    <property type="entry name" value="L1_C"/>
</dbReference>
<dbReference type="OMA" id="PSQFDIA"/>
<dbReference type="SUPFAM" id="SSF90257">
    <property type="entry name" value="Myosin rod fragments"/>
    <property type="match status" value="1"/>
</dbReference>
<evidence type="ECO:0000313" key="4">
    <source>
        <dbReference type="Proteomes" id="UP000008143"/>
    </source>
</evidence>
<keyword evidence="4" id="KW-1185">Reference proteome</keyword>
<dbReference type="Gene3D" id="3.30.70.1820">
    <property type="entry name" value="L1 transposable element, RRM domain"/>
    <property type="match status" value="1"/>
</dbReference>
<evidence type="ECO:0000256" key="3">
    <source>
        <dbReference type="SAM" id="MobiDB-lite"/>
    </source>
</evidence>
<name>A0A8J1INX9_XENTR</name>
<dbReference type="KEGG" id="xtr:116406722"/>
<dbReference type="GeneID" id="116406722"/>
<dbReference type="Gene3D" id="3.30.250.20">
    <property type="entry name" value="L1 transposable element, C-terminal domain"/>
    <property type="match status" value="1"/>
</dbReference>
<accession>A0A8J1INX9</accession>
<keyword evidence="2" id="KW-0175">Coiled coil</keyword>
<dbReference type="AGR" id="Xenbase:XB-GENE-29091883"/>
<dbReference type="Xenbase" id="XB-GENE-29091883">
    <property type="gene designation" value="l1td1"/>
</dbReference>
<evidence type="ECO:0000313" key="6">
    <source>
        <dbReference type="Xenbase" id="XB-GENE-29091883"/>
    </source>
</evidence>
<dbReference type="InterPro" id="IPR004244">
    <property type="entry name" value="Transposase_22"/>
</dbReference>
<protein>
    <submittedName>
        <fullName evidence="5">Uncharacterized protein LOC116406722</fullName>
    </submittedName>
</protein>
<dbReference type="GO" id="GO:1990904">
    <property type="term" value="C:ribonucleoprotein complex"/>
    <property type="evidence" value="ECO:0000318"/>
    <property type="project" value="GO_Central"/>
</dbReference>
<organism evidence="4 5">
    <name type="scientific">Xenopus tropicalis</name>
    <name type="common">Western clawed frog</name>
    <name type="synonym">Silurana tropicalis</name>
    <dbReference type="NCBI Taxonomy" id="8364"/>
    <lineage>
        <taxon>Eukaryota</taxon>
        <taxon>Metazoa</taxon>
        <taxon>Chordata</taxon>
        <taxon>Craniata</taxon>
        <taxon>Vertebrata</taxon>
        <taxon>Euteleostomi</taxon>
        <taxon>Amphibia</taxon>
        <taxon>Batrachia</taxon>
        <taxon>Anura</taxon>
        <taxon>Pipoidea</taxon>
        <taxon>Pipidae</taxon>
        <taxon>Xenopodinae</taxon>
        <taxon>Xenopus</taxon>
        <taxon>Silurana</taxon>
    </lineage>
</organism>
<dbReference type="GO" id="GO:0003727">
    <property type="term" value="F:single-stranded RNA binding"/>
    <property type="evidence" value="ECO:0000318"/>
    <property type="project" value="GO_Central"/>
</dbReference>
<dbReference type="GO" id="GO:0032197">
    <property type="term" value="P:retrotransposition"/>
    <property type="evidence" value="ECO:0000318"/>
    <property type="project" value="GO_Central"/>
</dbReference>
<dbReference type="CTD" id="54596"/>
<sequence length="262" mass="30920">MAELNHEVRQLEGRTDHLENKMAELVSSHNELIDANSTLESEVDKLTNKLADIEDRNRRNNLRIRGVPEQIKMEDLNHYLTEMLQTLLPQEKLEHLLVDRAHRLPRNKNAPPGAPREVILRLHFYHIKELTLNAFRNKQELPDKYTTLQCYPDLSAHTMKKRKDFAQVTVILREADIPYRWLFPVKLRVVYKDTPYIMDTPQQGNHLLKQWSLLPPQETPQKQPPKKQRLQQEWQTTKNSHKRAPSISTILEQVDQENNENT</sequence>
<dbReference type="OrthoDB" id="9909646at2759"/>
<dbReference type="RefSeq" id="XP_031747289.1">
    <property type="nucleotide sequence ID" value="XM_031891429.1"/>
</dbReference>
<dbReference type="FunFam" id="3.30.70.1820:FF:000002">
    <property type="entry name" value="LINE-1 retrotransposable element ORF1 protein"/>
    <property type="match status" value="1"/>
</dbReference>